<keyword evidence="2" id="KW-0813">Transport</keyword>
<evidence type="ECO:0000256" key="3">
    <source>
        <dbReference type="ARBA" id="ARBA00022692"/>
    </source>
</evidence>
<dbReference type="PANTHER" id="PTHR19432:SF91">
    <property type="entry name" value="GENERAL ALPHA-GLUCOSIDE PERMEASE"/>
    <property type="match status" value="1"/>
</dbReference>
<keyword evidence="3 7" id="KW-0812">Transmembrane</keyword>
<feature type="transmembrane region" description="Helical" evidence="7">
    <location>
        <begin position="217"/>
        <end position="237"/>
    </location>
</feature>
<feature type="transmembrane region" description="Helical" evidence="7">
    <location>
        <begin position="140"/>
        <end position="164"/>
    </location>
</feature>
<evidence type="ECO:0008006" key="10">
    <source>
        <dbReference type="Google" id="ProtNLM"/>
    </source>
</evidence>
<dbReference type="OrthoDB" id="28755at2759"/>
<dbReference type="PANTHER" id="PTHR19432">
    <property type="entry name" value="SUGAR TRANSPORTER"/>
    <property type="match status" value="1"/>
</dbReference>
<feature type="compositionally biased region" description="Basic and acidic residues" evidence="6">
    <location>
        <begin position="459"/>
        <end position="470"/>
    </location>
</feature>
<proteinExistence type="predicted"/>
<feature type="transmembrane region" description="Helical" evidence="7">
    <location>
        <begin position="600"/>
        <end position="620"/>
    </location>
</feature>
<feature type="transmembrane region" description="Helical" evidence="7">
    <location>
        <begin position="105"/>
        <end position="124"/>
    </location>
</feature>
<dbReference type="eggNOG" id="KOG0637">
    <property type="taxonomic scope" value="Eukaryota"/>
</dbReference>
<comment type="subcellular location">
    <subcellularLocation>
        <location evidence="1">Membrane</location>
        <topology evidence="1">Multi-pass membrane protein</topology>
    </subcellularLocation>
</comment>
<evidence type="ECO:0000313" key="8">
    <source>
        <dbReference type="EMBL" id="EPQ28217.1"/>
    </source>
</evidence>
<evidence type="ECO:0000256" key="1">
    <source>
        <dbReference type="ARBA" id="ARBA00004141"/>
    </source>
</evidence>
<dbReference type="RefSeq" id="XP_007879759.1">
    <property type="nucleotide sequence ID" value="XM_007881568.1"/>
</dbReference>
<evidence type="ECO:0000256" key="6">
    <source>
        <dbReference type="SAM" id="MobiDB-lite"/>
    </source>
</evidence>
<dbReference type="GO" id="GO:0005886">
    <property type="term" value="C:plasma membrane"/>
    <property type="evidence" value="ECO:0007669"/>
    <property type="project" value="TreeGrafter"/>
</dbReference>
<feature type="compositionally biased region" description="Acidic residues" evidence="6">
    <location>
        <begin position="471"/>
        <end position="496"/>
    </location>
</feature>
<dbReference type="GeneID" id="19318151"/>
<keyword evidence="5 7" id="KW-0472">Membrane</keyword>
<reference evidence="8 9" key="1">
    <citation type="journal article" date="2013" name="Plant Cell">
        <title>The transition from a phytopathogenic smut ancestor to an anamorphic biocontrol agent deciphered by comparative whole-genome analysis.</title>
        <authorList>
            <person name="Lefebvre F."/>
            <person name="Joly D.L."/>
            <person name="Labbe C."/>
            <person name="Teichmann B."/>
            <person name="Linning R."/>
            <person name="Belzile F."/>
            <person name="Bakkeren G."/>
            <person name="Belanger R.R."/>
        </authorList>
    </citation>
    <scope>NUCLEOTIDE SEQUENCE [LARGE SCALE GENOMIC DNA]</scope>
    <source>
        <strain evidence="8 9">PF-1</strain>
    </source>
</reference>
<evidence type="ECO:0000256" key="2">
    <source>
        <dbReference type="ARBA" id="ARBA00022448"/>
    </source>
</evidence>
<feature type="transmembrane region" description="Helical" evidence="7">
    <location>
        <begin position="184"/>
        <end position="202"/>
    </location>
</feature>
<gene>
    <name evidence="8" type="ORF">PFL1_04044</name>
</gene>
<organism evidence="8 9">
    <name type="scientific">Pseudozyma flocculosa PF-1</name>
    <dbReference type="NCBI Taxonomy" id="1277687"/>
    <lineage>
        <taxon>Eukaryota</taxon>
        <taxon>Fungi</taxon>
        <taxon>Dikarya</taxon>
        <taxon>Basidiomycota</taxon>
        <taxon>Ustilaginomycotina</taxon>
        <taxon>Ustilaginomycetes</taxon>
        <taxon>Ustilaginales</taxon>
        <taxon>Ustilaginaceae</taxon>
        <taxon>Pseudozyma</taxon>
    </lineage>
</organism>
<feature type="transmembrane region" description="Helical" evidence="7">
    <location>
        <begin position="289"/>
        <end position="307"/>
    </location>
</feature>
<evidence type="ECO:0000313" key="9">
    <source>
        <dbReference type="Proteomes" id="UP000053664"/>
    </source>
</evidence>
<feature type="transmembrane region" description="Helical" evidence="7">
    <location>
        <begin position="70"/>
        <end position="93"/>
    </location>
</feature>
<name>A0A061H5M5_9BASI</name>
<sequence>MVGGGGGGPSSAGAAGTPHQKLVGHAYVRAPPALQLPLLSLGTLGAQAVWSIDMAFAPPYLLELGLSKSAMAAVFVAGPLSGLVVQPLIGALADNSTSRHGRRRPLLVVGAVVCSAAVLLLSFAREVASIFATSGADAHSFLAICIAIVAVYVIDFSVNAVTALNRALMVDVASIEDQAAANAWAARLSGTGSVLSFCIGNLDLPGTFPRAFGTTQIQILSVLTCLVVLATHAVVVLRVHEQVLVRSTPSSPHRQRRTPALGLAHLFRDLVAQAKNLPAPILEIFKIQFFAWIGWFPILFYTTVWIGDIYRAGQPGGGPQGTSPASAPGGDALFDEATRVGSLAMFWHAVVALAASIVLPIVVPSPLGDASASTAATPGFLRGLERLRSRCPDLTFWWVFSHFVFCAAMMGTYIASLAQSVFFASLLIAIVGFCWCVTNWVPFGLLGILIQHHTPDAHEMRQRDAERGGTDGEDAQDDDDEDDDGNNDDDDDDDVEAVLVAHPGLSPRRGGNGGGSGSGGGPAQDAGGTSGHSGSILGLHNLAIVLPQFAVTMISSAIFAIMEPSPEAGAASGAASPTAQRRAAAGPAAVSSASGDAVGIVLRLGGLSALVAGVLAVRFARRYGHVLSE</sequence>
<dbReference type="InterPro" id="IPR036259">
    <property type="entry name" value="MFS_trans_sf"/>
</dbReference>
<feature type="transmembrane region" description="Helical" evidence="7">
    <location>
        <begin position="421"/>
        <end position="450"/>
    </location>
</feature>
<evidence type="ECO:0000256" key="7">
    <source>
        <dbReference type="SAM" id="Phobius"/>
    </source>
</evidence>
<evidence type="ECO:0000256" key="4">
    <source>
        <dbReference type="ARBA" id="ARBA00022989"/>
    </source>
</evidence>
<dbReference type="Proteomes" id="UP000053664">
    <property type="component" value="Unassembled WGS sequence"/>
</dbReference>
<dbReference type="AlphaFoldDB" id="A0A061H5M5"/>
<keyword evidence="4 7" id="KW-1133">Transmembrane helix</keyword>
<dbReference type="KEGG" id="pfp:PFL1_04044"/>
<feature type="transmembrane region" description="Helical" evidence="7">
    <location>
        <begin position="542"/>
        <end position="562"/>
    </location>
</feature>
<dbReference type="Pfam" id="PF13347">
    <property type="entry name" value="MFS_2"/>
    <property type="match status" value="1"/>
</dbReference>
<accession>A0A061H5M5</accession>
<feature type="transmembrane region" description="Helical" evidence="7">
    <location>
        <begin position="345"/>
        <end position="363"/>
    </location>
</feature>
<feature type="compositionally biased region" description="Gly residues" evidence="6">
    <location>
        <begin position="510"/>
        <end position="522"/>
    </location>
</feature>
<dbReference type="EMBL" id="KE361635">
    <property type="protein sequence ID" value="EPQ28217.1"/>
    <property type="molecule type" value="Genomic_DNA"/>
</dbReference>
<dbReference type="HOGENOM" id="CLU_018303_0_0_1"/>
<protein>
    <recommendedName>
        <fullName evidence="10">General alpha-glucoside permease</fullName>
    </recommendedName>
</protein>
<feature type="region of interest" description="Disordered" evidence="6">
    <location>
        <begin position="459"/>
        <end position="531"/>
    </location>
</feature>
<evidence type="ECO:0000256" key="5">
    <source>
        <dbReference type="ARBA" id="ARBA00023136"/>
    </source>
</evidence>
<dbReference type="GO" id="GO:0008506">
    <property type="term" value="F:sucrose:proton symporter activity"/>
    <property type="evidence" value="ECO:0007669"/>
    <property type="project" value="TreeGrafter"/>
</dbReference>
<dbReference type="SUPFAM" id="SSF103473">
    <property type="entry name" value="MFS general substrate transporter"/>
    <property type="match status" value="1"/>
</dbReference>
<feature type="transmembrane region" description="Helical" evidence="7">
    <location>
        <begin position="394"/>
        <end position="415"/>
    </location>
</feature>
<dbReference type="Gene3D" id="1.20.1250.20">
    <property type="entry name" value="MFS general substrate transporter like domains"/>
    <property type="match status" value="1"/>
</dbReference>